<name>A0A444Y3Z0_ARAHY</name>
<dbReference type="Proteomes" id="UP000289738">
    <property type="component" value="Chromosome B08"/>
</dbReference>
<feature type="region of interest" description="Disordered" evidence="1">
    <location>
        <begin position="1"/>
        <end position="40"/>
    </location>
</feature>
<evidence type="ECO:0000256" key="1">
    <source>
        <dbReference type="SAM" id="MobiDB-lite"/>
    </source>
</evidence>
<accession>A0A444Y3Z0</accession>
<organism evidence="2 3">
    <name type="scientific">Arachis hypogaea</name>
    <name type="common">Peanut</name>
    <dbReference type="NCBI Taxonomy" id="3818"/>
    <lineage>
        <taxon>Eukaryota</taxon>
        <taxon>Viridiplantae</taxon>
        <taxon>Streptophyta</taxon>
        <taxon>Embryophyta</taxon>
        <taxon>Tracheophyta</taxon>
        <taxon>Spermatophyta</taxon>
        <taxon>Magnoliopsida</taxon>
        <taxon>eudicotyledons</taxon>
        <taxon>Gunneridae</taxon>
        <taxon>Pentapetalae</taxon>
        <taxon>rosids</taxon>
        <taxon>fabids</taxon>
        <taxon>Fabales</taxon>
        <taxon>Fabaceae</taxon>
        <taxon>Papilionoideae</taxon>
        <taxon>50 kb inversion clade</taxon>
        <taxon>dalbergioids sensu lato</taxon>
        <taxon>Dalbergieae</taxon>
        <taxon>Pterocarpus clade</taxon>
        <taxon>Arachis</taxon>
    </lineage>
</organism>
<evidence type="ECO:0000313" key="3">
    <source>
        <dbReference type="Proteomes" id="UP000289738"/>
    </source>
</evidence>
<gene>
    <name evidence="2" type="ORF">Ahy_B08g092473</name>
</gene>
<keyword evidence="3" id="KW-1185">Reference proteome</keyword>
<dbReference type="AlphaFoldDB" id="A0A444Y3Z0"/>
<reference evidence="2 3" key="1">
    <citation type="submission" date="2019-01" db="EMBL/GenBank/DDBJ databases">
        <title>Sequencing of cultivated peanut Arachis hypogaea provides insights into genome evolution and oil improvement.</title>
        <authorList>
            <person name="Chen X."/>
        </authorList>
    </citation>
    <scope>NUCLEOTIDE SEQUENCE [LARGE SCALE GENOMIC DNA]</scope>
    <source>
        <strain evidence="3">cv. Fuhuasheng</strain>
        <tissue evidence="2">Leaves</tissue>
    </source>
</reference>
<protein>
    <submittedName>
        <fullName evidence="2">Uncharacterized protein</fullName>
    </submittedName>
</protein>
<dbReference type="EMBL" id="SDMP01000018">
    <property type="protein sequence ID" value="RYQ96635.1"/>
    <property type="molecule type" value="Genomic_DNA"/>
</dbReference>
<feature type="compositionally biased region" description="Polar residues" evidence="1">
    <location>
        <begin position="26"/>
        <end position="38"/>
    </location>
</feature>
<comment type="caution">
    <text evidence="2">The sequence shown here is derived from an EMBL/GenBank/DDBJ whole genome shotgun (WGS) entry which is preliminary data.</text>
</comment>
<evidence type="ECO:0000313" key="2">
    <source>
        <dbReference type="EMBL" id="RYQ96635.1"/>
    </source>
</evidence>
<sequence length="201" mass="22660">MLPDSGDSVPANARPFHLPRSVPRSAPQTSTTNIQNSEPGHVNLVANTNYVDSLDQEAYDPIVDSSAQRRKKHKTTEFWAVKIIDSDGTIKPARLSVREAMEWPNGRKIVLRFNNAKQAIGDEAGLLSGMLVSNCPLSLMDQQEKCRKSASNRSKQLYTHTGGSKSFAWRMEEEERIEEIEQQDESSRLLSQNDCIAQWRF</sequence>
<proteinExistence type="predicted"/>